<reference evidence="3" key="1">
    <citation type="submission" date="2021-02" db="EMBL/GenBank/DDBJ databases">
        <authorList>
            <person name="Dougan E. K."/>
            <person name="Rhodes N."/>
            <person name="Thang M."/>
            <person name="Chan C."/>
        </authorList>
    </citation>
    <scope>NUCLEOTIDE SEQUENCE</scope>
</reference>
<evidence type="ECO:0000313" key="3">
    <source>
        <dbReference type="EMBL" id="CAE7415082.1"/>
    </source>
</evidence>
<evidence type="ECO:0000313" key="4">
    <source>
        <dbReference type="Proteomes" id="UP000649617"/>
    </source>
</evidence>
<comment type="caution">
    <text evidence="3">The sequence shown here is derived from an EMBL/GenBank/DDBJ whole genome shotgun (WGS) entry which is preliminary data.</text>
</comment>
<feature type="compositionally biased region" description="Low complexity" evidence="1">
    <location>
        <begin position="1"/>
        <end position="23"/>
    </location>
</feature>
<dbReference type="SUPFAM" id="SSF50729">
    <property type="entry name" value="PH domain-like"/>
    <property type="match status" value="1"/>
</dbReference>
<protein>
    <submittedName>
        <fullName evidence="3">ClcD protein</fullName>
    </submittedName>
</protein>
<feature type="region of interest" description="Disordered" evidence="1">
    <location>
        <begin position="1"/>
        <end position="53"/>
    </location>
</feature>
<gene>
    <name evidence="3" type="primary">clcD</name>
    <name evidence="3" type="ORF">SPIL2461_LOCUS10231</name>
</gene>
<proteinExistence type="predicted"/>
<dbReference type="Proteomes" id="UP000649617">
    <property type="component" value="Unassembled WGS sequence"/>
</dbReference>
<evidence type="ECO:0000256" key="1">
    <source>
        <dbReference type="SAM" id="MobiDB-lite"/>
    </source>
</evidence>
<dbReference type="OrthoDB" id="6133115at2759"/>
<dbReference type="PROSITE" id="PS50003">
    <property type="entry name" value="PH_DOMAIN"/>
    <property type="match status" value="1"/>
</dbReference>
<keyword evidence="4" id="KW-1185">Reference proteome</keyword>
<feature type="non-terminal residue" evidence="3">
    <location>
        <position position="302"/>
    </location>
</feature>
<name>A0A812R1V6_SYMPI</name>
<evidence type="ECO:0000259" key="2">
    <source>
        <dbReference type="PROSITE" id="PS50003"/>
    </source>
</evidence>
<dbReference type="EMBL" id="CAJNIZ010018734">
    <property type="protein sequence ID" value="CAE7415082.1"/>
    <property type="molecule type" value="Genomic_DNA"/>
</dbReference>
<dbReference type="InterPro" id="IPR001849">
    <property type="entry name" value="PH_domain"/>
</dbReference>
<organism evidence="3 4">
    <name type="scientific">Symbiodinium pilosum</name>
    <name type="common">Dinoflagellate</name>
    <dbReference type="NCBI Taxonomy" id="2952"/>
    <lineage>
        <taxon>Eukaryota</taxon>
        <taxon>Sar</taxon>
        <taxon>Alveolata</taxon>
        <taxon>Dinophyceae</taxon>
        <taxon>Suessiales</taxon>
        <taxon>Symbiodiniaceae</taxon>
        <taxon>Symbiodinium</taxon>
    </lineage>
</organism>
<dbReference type="AlphaFoldDB" id="A0A812R1V6"/>
<dbReference type="SMART" id="SM00233">
    <property type="entry name" value="PH"/>
    <property type="match status" value="1"/>
</dbReference>
<feature type="domain" description="PH" evidence="2">
    <location>
        <begin position="72"/>
        <end position="173"/>
    </location>
</feature>
<sequence length="302" mass="33321">SSQPEELPLDDLPLLSVSLEPSPCSNPPEEEQEQKSDRGDESDDAEERPFQEEPLEEINGWLMCYGEPHGGNRLQVARLAKASAGTPVAGLFWKRRYIQLKDSQLICWATMPQPRGPRMSPVAVLVLAQLEEVAVIGKTLTLHMRNQKGCLQARAESDELANSWARAVKLHAGRAISKSLPPGWDVEAMLSRGMGGSAAKMVNKEVLPAPCNVAFQKLLDHCFVCKTTKDRRGNTVPMRLEIAEVVRVQNGAAWMEYDKARRRICDKVFSAYQWDKQHSDSESSSSSATPAGGLVAGILILF</sequence>
<accession>A0A812R1V6</accession>